<comment type="caution">
    <text evidence="8">The sequence shown here is derived from an EMBL/GenBank/DDBJ whole genome shotgun (WGS) entry which is preliminary data.</text>
</comment>
<dbReference type="Proteomes" id="UP001595796">
    <property type="component" value="Unassembled WGS sequence"/>
</dbReference>
<protein>
    <submittedName>
        <fullName evidence="8">Ribonuclease J</fullName>
        <ecNumber evidence="8">3.1.-.-</ecNumber>
    </submittedName>
</protein>
<feature type="domain" description="Metallo-beta-lactamase" evidence="7">
    <location>
        <begin position="21"/>
        <end position="221"/>
    </location>
</feature>
<name>A0ABV9Z1H7_9HYPH</name>
<dbReference type="Pfam" id="PF07521">
    <property type="entry name" value="RMMBL"/>
    <property type="match status" value="1"/>
</dbReference>
<evidence type="ECO:0000256" key="4">
    <source>
        <dbReference type="ARBA" id="ARBA00022833"/>
    </source>
</evidence>
<evidence type="ECO:0000256" key="6">
    <source>
        <dbReference type="ARBA" id="ARBA00022884"/>
    </source>
</evidence>
<gene>
    <name evidence="8" type="ORF">ACFPFW_09950</name>
</gene>
<evidence type="ECO:0000256" key="2">
    <source>
        <dbReference type="ARBA" id="ARBA00022723"/>
    </source>
</evidence>
<dbReference type="Pfam" id="PF17770">
    <property type="entry name" value="RNase_J_C"/>
    <property type="match status" value="1"/>
</dbReference>
<dbReference type="Pfam" id="PF12706">
    <property type="entry name" value="Lactamase_B_2"/>
    <property type="match status" value="1"/>
</dbReference>
<dbReference type="RefSeq" id="WP_114955758.1">
    <property type="nucleotide sequence ID" value="NZ_JBHSJF010000006.1"/>
</dbReference>
<dbReference type="EMBL" id="JBHSJF010000006">
    <property type="protein sequence ID" value="MFC5068334.1"/>
    <property type="molecule type" value="Genomic_DNA"/>
</dbReference>
<proteinExistence type="predicted"/>
<keyword evidence="1" id="KW-0540">Nuclease</keyword>
<reference evidence="9" key="1">
    <citation type="journal article" date="2019" name="Int. J. Syst. Evol. Microbiol.">
        <title>The Global Catalogue of Microorganisms (GCM) 10K type strain sequencing project: providing services to taxonomists for standard genome sequencing and annotation.</title>
        <authorList>
            <consortium name="The Broad Institute Genomics Platform"/>
            <consortium name="The Broad Institute Genome Sequencing Center for Infectious Disease"/>
            <person name="Wu L."/>
            <person name="Ma J."/>
        </authorList>
    </citation>
    <scope>NUCLEOTIDE SEQUENCE [LARGE SCALE GENOMIC DNA]</scope>
    <source>
        <strain evidence="9">CGMCC 1.16444</strain>
    </source>
</reference>
<dbReference type="InterPro" id="IPR011108">
    <property type="entry name" value="RMMBL"/>
</dbReference>
<dbReference type="InterPro" id="IPR001279">
    <property type="entry name" value="Metallo-B-lactamas"/>
</dbReference>
<dbReference type="InterPro" id="IPR055132">
    <property type="entry name" value="RNase_J_b_CASP"/>
</dbReference>
<dbReference type="InterPro" id="IPR041636">
    <property type="entry name" value="RNase_J_C"/>
</dbReference>
<dbReference type="InterPro" id="IPR042173">
    <property type="entry name" value="RNase_J_2"/>
</dbReference>
<keyword evidence="6" id="KW-0694">RNA-binding</keyword>
<dbReference type="SMART" id="SM00849">
    <property type="entry name" value="Lactamase_B"/>
    <property type="match status" value="1"/>
</dbReference>
<dbReference type="Gene3D" id="3.10.20.580">
    <property type="match status" value="1"/>
</dbReference>
<sequence>MSTTDGNDLVFLPLGGVGEIGMNMGLYGYGPPRNRQWIMVDCGLTFGNAAETPGVDLIFPDIQFALGLKQNLLGLIITHGHEDHFGAVLDLWPKLNIPLIATPFTANLLAAKSAGEKRGPQLPVQVVSPSGKIELGPFNIEFVPVAHSIPEANALAIRTPAGLVVHTGDWKMDKKSHHFGVTDESLFRALGEEGVIAVIGDSTNATSDGHSQSEADVLEGISEQIRSAPARVAVTTFASHIPRIRTVAEAAVSVGREIVVVGRAMERTVMAARETGWLDGVPEFRSPDVFGYLPPDKALLLLTGSQGEQRAALARIANDDHPEISLSRGDRVIFSSRTIPGNEREVNKIINALIDLGIEVVTDRDAMVHVSGHPRRGDLEELYTWLKPLAVVPVHGEAMHLHEHEKLVRKMGIPFVGRVRNGKMLRLAPGAPEVIAEVPAGRLYKDGDLVMASDEPLRQRRRLAFAGVASVAIAIDQKGEIAGDPEIELSGFPEKDAEGEKFDDIVHDAVLDALESLPRPKRRDPVFVADVLRRAIRAEINACWGKKPVCHVLVVAL</sequence>
<dbReference type="GO" id="GO:0016787">
    <property type="term" value="F:hydrolase activity"/>
    <property type="evidence" value="ECO:0007669"/>
    <property type="project" value="UniProtKB-KW"/>
</dbReference>
<evidence type="ECO:0000313" key="8">
    <source>
        <dbReference type="EMBL" id="MFC5068334.1"/>
    </source>
</evidence>
<dbReference type="Gene3D" id="3.60.15.10">
    <property type="entry name" value="Ribonuclease Z/Hydroxyacylglutathione hydrolase-like"/>
    <property type="match status" value="1"/>
</dbReference>
<keyword evidence="5" id="KW-0269">Exonuclease</keyword>
<keyword evidence="3 8" id="KW-0378">Hydrolase</keyword>
<evidence type="ECO:0000256" key="3">
    <source>
        <dbReference type="ARBA" id="ARBA00022801"/>
    </source>
</evidence>
<evidence type="ECO:0000256" key="5">
    <source>
        <dbReference type="ARBA" id="ARBA00022839"/>
    </source>
</evidence>
<keyword evidence="4" id="KW-0862">Zinc</keyword>
<accession>A0ABV9Z1H7</accession>
<evidence type="ECO:0000313" key="9">
    <source>
        <dbReference type="Proteomes" id="UP001595796"/>
    </source>
</evidence>
<organism evidence="8 9">
    <name type="scientific">Flaviflagellibacter deserti</name>
    <dbReference type="NCBI Taxonomy" id="2267266"/>
    <lineage>
        <taxon>Bacteria</taxon>
        <taxon>Pseudomonadati</taxon>
        <taxon>Pseudomonadota</taxon>
        <taxon>Alphaproteobacteria</taxon>
        <taxon>Hyphomicrobiales</taxon>
        <taxon>Flaviflagellibacter</taxon>
    </lineage>
</organism>
<evidence type="ECO:0000259" key="7">
    <source>
        <dbReference type="SMART" id="SM00849"/>
    </source>
</evidence>
<dbReference type="InterPro" id="IPR036866">
    <property type="entry name" value="RibonucZ/Hydroxyglut_hydro"/>
</dbReference>
<dbReference type="PANTHER" id="PTHR43694">
    <property type="entry name" value="RIBONUCLEASE J"/>
    <property type="match status" value="1"/>
</dbReference>
<evidence type="ECO:0000256" key="1">
    <source>
        <dbReference type="ARBA" id="ARBA00022722"/>
    </source>
</evidence>
<dbReference type="PANTHER" id="PTHR43694:SF1">
    <property type="entry name" value="RIBONUCLEASE J"/>
    <property type="match status" value="1"/>
</dbReference>
<keyword evidence="9" id="KW-1185">Reference proteome</keyword>
<dbReference type="Pfam" id="PF22505">
    <property type="entry name" value="RNase_J_b_CASP"/>
    <property type="match status" value="1"/>
</dbReference>
<dbReference type="EC" id="3.1.-.-" evidence="8"/>
<dbReference type="Gene3D" id="3.40.50.10710">
    <property type="entry name" value="Metallo-hydrolase/oxidoreductase"/>
    <property type="match status" value="1"/>
</dbReference>
<dbReference type="SUPFAM" id="SSF56281">
    <property type="entry name" value="Metallo-hydrolase/oxidoreductase"/>
    <property type="match status" value="1"/>
</dbReference>
<dbReference type="CDD" id="cd07714">
    <property type="entry name" value="RNaseJ_MBL-fold"/>
    <property type="match status" value="1"/>
</dbReference>
<keyword evidence="2" id="KW-0479">Metal-binding</keyword>